<keyword evidence="5" id="KW-1185">Reference proteome</keyword>
<protein>
    <submittedName>
        <fullName evidence="4">Chromosome segregation protein BIR1</fullName>
    </submittedName>
</protein>
<evidence type="ECO:0000256" key="3">
    <source>
        <dbReference type="SAM" id="MobiDB-lite"/>
    </source>
</evidence>
<feature type="compositionally biased region" description="Basic and acidic residues" evidence="3">
    <location>
        <begin position="651"/>
        <end position="664"/>
    </location>
</feature>
<feature type="compositionally biased region" description="Low complexity" evidence="3">
    <location>
        <begin position="378"/>
        <end position="400"/>
    </location>
</feature>
<keyword evidence="2" id="KW-0862">Zinc</keyword>
<feature type="compositionally biased region" description="Polar residues" evidence="3">
    <location>
        <begin position="440"/>
        <end position="449"/>
    </location>
</feature>
<reference evidence="4 5" key="1">
    <citation type="submission" date="2015-04" db="EMBL/GenBank/DDBJ databases">
        <authorList>
            <person name="Heijne W.H."/>
            <person name="Fedorova N.D."/>
            <person name="Nierman W.C."/>
            <person name="Vollebregt A.W."/>
            <person name="Zhao Z."/>
            <person name="Wu L."/>
            <person name="Kumar M."/>
            <person name="Stam H."/>
            <person name="van den Berg M.A."/>
            <person name="Pel H.J."/>
        </authorList>
    </citation>
    <scope>NUCLEOTIDE SEQUENCE [LARGE SCALE GENOMIC DNA]</scope>
    <source>
        <strain evidence="4 5">CBS 393.64</strain>
    </source>
</reference>
<feature type="compositionally biased region" description="Basic and acidic residues" evidence="3">
    <location>
        <begin position="464"/>
        <end position="475"/>
    </location>
</feature>
<gene>
    <name evidence="4" type="ORF">T310_1728</name>
</gene>
<evidence type="ECO:0000313" key="5">
    <source>
        <dbReference type="Proteomes" id="UP000053958"/>
    </source>
</evidence>
<dbReference type="Proteomes" id="UP000053958">
    <property type="component" value="Unassembled WGS sequence"/>
</dbReference>
<dbReference type="GeneID" id="25314079"/>
<evidence type="ECO:0000256" key="2">
    <source>
        <dbReference type="ARBA" id="ARBA00022833"/>
    </source>
</evidence>
<feature type="compositionally biased region" description="Polar residues" evidence="3">
    <location>
        <begin position="684"/>
        <end position="702"/>
    </location>
</feature>
<organism evidence="4 5">
    <name type="scientific">Rasamsonia emersonii (strain ATCC 16479 / CBS 393.64 / IMI 116815)</name>
    <dbReference type="NCBI Taxonomy" id="1408163"/>
    <lineage>
        <taxon>Eukaryota</taxon>
        <taxon>Fungi</taxon>
        <taxon>Dikarya</taxon>
        <taxon>Ascomycota</taxon>
        <taxon>Pezizomycotina</taxon>
        <taxon>Eurotiomycetes</taxon>
        <taxon>Eurotiomycetidae</taxon>
        <taxon>Eurotiales</taxon>
        <taxon>Trichocomaceae</taxon>
        <taxon>Rasamsonia</taxon>
    </lineage>
</organism>
<feature type="region of interest" description="Disordered" evidence="3">
    <location>
        <begin position="205"/>
        <end position="764"/>
    </location>
</feature>
<name>A0A0F4Z121_RASE3</name>
<comment type="caution">
    <text evidence="4">The sequence shown here is derived from an EMBL/GenBank/DDBJ whole genome shotgun (WGS) entry which is preliminary data.</text>
</comment>
<dbReference type="InterPro" id="IPR001370">
    <property type="entry name" value="BIR_rpt"/>
</dbReference>
<proteinExistence type="predicted"/>
<feature type="compositionally biased region" description="Basic and acidic residues" evidence="3">
    <location>
        <begin position="286"/>
        <end position="295"/>
    </location>
</feature>
<evidence type="ECO:0000313" key="4">
    <source>
        <dbReference type="EMBL" id="KKA24189.1"/>
    </source>
</evidence>
<dbReference type="PROSITE" id="PS50143">
    <property type="entry name" value="BIR_REPEAT_2"/>
    <property type="match status" value="2"/>
</dbReference>
<feature type="compositionally biased region" description="Polar residues" evidence="3">
    <location>
        <begin position="665"/>
        <end position="676"/>
    </location>
</feature>
<dbReference type="EMBL" id="LASV01000072">
    <property type="protein sequence ID" value="KKA24189.1"/>
    <property type="molecule type" value="Genomic_DNA"/>
</dbReference>
<feature type="compositionally biased region" description="Low complexity" evidence="3">
    <location>
        <begin position="703"/>
        <end position="712"/>
    </location>
</feature>
<dbReference type="PANTHER" id="PTHR46771">
    <property type="entry name" value="DETERIN"/>
    <property type="match status" value="1"/>
</dbReference>
<feature type="compositionally biased region" description="Polar residues" evidence="3">
    <location>
        <begin position="336"/>
        <end position="358"/>
    </location>
</feature>
<dbReference type="RefSeq" id="XP_013330801.1">
    <property type="nucleotide sequence ID" value="XM_013475347.1"/>
</dbReference>
<dbReference type="SMART" id="SM00238">
    <property type="entry name" value="BIR"/>
    <property type="match status" value="2"/>
</dbReference>
<keyword evidence="1" id="KW-0479">Metal-binding</keyword>
<dbReference type="PANTHER" id="PTHR46771:SF5">
    <property type="entry name" value="DETERIN"/>
    <property type="match status" value="1"/>
</dbReference>
<feature type="compositionally biased region" description="Basic residues" evidence="3">
    <location>
        <begin position="490"/>
        <end position="505"/>
    </location>
</feature>
<feature type="compositionally biased region" description="Basic residues" evidence="3">
    <location>
        <begin position="205"/>
        <end position="218"/>
    </location>
</feature>
<dbReference type="Gene3D" id="1.10.1170.10">
    <property type="entry name" value="Inhibitor Of Apoptosis Protein (2mihbC-IAP-1), Chain A"/>
    <property type="match status" value="2"/>
</dbReference>
<dbReference type="SUPFAM" id="SSF57924">
    <property type="entry name" value="Inhibitor of apoptosis (IAP) repeat"/>
    <property type="match status" value="2"/>
</dbReference>
<feature type="compositionally biased region" description="Basic and acidic residues" evidence="3">
    <location>
        <begin position="415"/>
        <end position="439"/>
    </location>
</feature>
<dbReference type="Pfam" id="PF00653">
    <property type="entry name" value="BIR"/>
    <property type="match status" value="2"/>
</dbReference>
<dbReference type="STRING" id="1408163.A0A0F4Z121"/>
<feature type="compositionally biased region" description="Basic residues" evidence="3">
    <location>
        <begin position="565"/>
        <end position="578"/>
    </location>
</feature>
<feature type="compositionally biased region" description="Polar residues" evidence="3">
    <location>
        <begin position="733"/>
        <end position="751"/>
    </location>
</feature>
<accession>A0A0F4Z121</accession>
<dbReference type="GO" id="GO:0046872">
    <property type="term" value="F:metal ion binding"/>
    <property type="evidence" value="ECO:0007669"/>
    <property type="project" value="UniProtKB-KW"/>
</dbReference>
<feature type="compositionally biased region" description="Basic residues" evidence="3">
    <location>
        <begin position="256"/>
        <end position="269"/>
    </location>
</feature>
<evidence type="ECO:0000256" key="1">
    <source>
        <dbReference type="ARBA" id="ARBA00022723"/>
    </source>
</evidence>
<sequence length="837" mass="92373">MAHGMQTFAARLASFDLALWPAKHRASSAKGVKPITWPHKRPSPAELAHAGFYYKPYETNPDNTMCFLCERALDGWEEDDNPIAEHLKHSRDCGWAIMMNIQQHSSNPAEIEDPTSPAIVEARRATFGSSWPHDGKPGWLCQSDKMVAAGWYFCPTEESADLASCAYCKLSLDGWEPQDDPFDEHYRRSSDCSFFVFALPQGKNAKKSSRSKKPRTSKASRLSTQSTITVASEAPSVADDAMDQSILSQSTVKTTKSTKKATKSKTKRTKKDDPAEVGSQMDVDSIDEKQPEISKPKRATRGKKRASEEISQDLQNGEDEETFHAPEPPAKRRATQVRNSMSEQPTDGSTEQSVSEQNVAEEATSPVVPKKGRKNSKKSTSSRNRKTSAASTATKASLRSRVPDDSELEAAIEADFDRDVYDDKGDSAHLKDEPADQHTSKPARQSTAASVAPIRASQQVNEGAHLEQLDGHYGEEPGSDAVEVPATKAKTQKPGKRKTTTKKSKKEAISSQDIPEAPIPTSSDAVEEKPESFENFQPHDSLVSVEIQVRHPDAESDLGTENKPAPRKASKKPAKGKKTANTSKADMESMASENQEEPTAREETKSRTSVTKRESIEVDGHGDEVRSQNERDQQEARQSQVRRSSKVPPKTTERYSDIPQEQHRTQSLLGSLARQSDAQKKQAETATRASSGDKSQSGPVQESTPSPSPQSSDAENRPPSTRPSALRPPVLSPSKTQTIRVPIATSTPLSQSKRHANTGYLTSSYPWTPVDIEEIIFGATDDKENRDLLSIKETLTSPEKKMTVEEWILWNAKNGEEKLKRECERLVSLFEREGGER</sequence>
<feature type="compositionally biased region" description="Acidic residues" evidence="3">
    <location>
        <begin position="405"/>
        <end position="414"/>
    </location>
</feature>
<dbReference type="OrthoDB" id="2196114at2759"/>
<dbReference type="AlphaFoldDB" id="A0A0F4Z121"/>
<dbReference type="CDD" id="cd00022">
    <property type="entry name" value="BIR"/>
    <property type="match status" value="2"/>
</dbReference>
<feature type="compositionally biased region" description="Basic and acidic residues" evidence="3">
    <location>
        <begin position="598"/>
        <end position="635"/>
    </location>
</feature>
<dbReference type="InterPro" id="IPR051190">
    <property type="entry name" value="Baculoviral_IAP"/>
</dbReference>